<dbReference type="GO" id="GO:0030257">
    <property type="term" value="C:type III protein secretion system complex"/>
    <property type="evidence" value="ECO:0007669"/>
    <property type="project" value="UniProtKB-UniRule"/>
</dbReference>
<dbReference type="Pfam" id="PF00263">
    <property type="entry name" value="Secretin"/>
    <property type="match status" value="1"/>
</dbReference>
<evidence type="ECO:0000259" key="11">
    <source>
        <dbReference type="Pfam" id="PF00263"/>
    </source>
</evidence>
<keyword evidence="8 9" id="KW-0998">Cell outer membrane</keyword>
<evidence type="ECO:0000256" key="5">
    <source>
        <dbReference type="ARBA" id="ARBA00022927"/>
    </source>
</evidence>
<evidence type="ECO:0000256" key="9">
    <source>
        <dbReference type="HAMAP-Rule" id="MF_02219"/>
    </source>
</evidence>
<keyword evidence="3 9" id="KW-0813">Transport</keyword>
<gene>
    <name evidence="9" type="primary">sctC</name>
    <name evidence="13" type="ORF">SAMN05216466_108292</name>
</gene>
<comment type="subunit">
    <text evidence="9">The core secretion machinery of the T3SS is composed of approximately 20 different proteins, including cytoplasmic components, a base, an export apparatus and a needle. This subunit is part of the base, which anchors the injectisome in the bacterial cell envelope. Forms a stable homooligomeric complex.</text>
</comment>
<accession>A0A1G8B7N1</accession>
<dbReference type="EMBL" id="FNCJ01000008">
    <property type="protein sequence ID" value="SDH29196.1"/>
    <property type="molecule type" value="Genomic_DNA"/>
</dbReference>
<feature type="domain" description="Type II/III secretion system secretin-like" evidence="11">
    <location>
        <begin position="440"/>
        <end position="597"/>
    </location>
</feature>
<sequence length="599" mass="63224" precursor="true">MKSKRLLCATWLAASLAFTTPEPANAAPVHWRSSTVHIAVEGKDLKDVLRDFTASQGVAASIAGNVQGTVTGHFDTSPQRFLDTLASTFGFVWFYDGSVLSISSANDITHQVIKLDHASPADLRAALQTMSIDDTRFPIAYDEAAGTALVNGPPQYVQLVMEVAQRLDDNASRRGGSVIRVFKLKNAWAADHKVRIDGSTITVPGVATVLSNMYHAKQEQAGGGNSQNSVTPNLQRLQPMNDVNGGGSGGGLQTLLPPLPANMPQGQGQDTSLGGLAGNAAPPNFGNGGNVGYGNAPGRSQGGELASGGDLTLPIMQADPTTNSVLIRDTPQRIDQYASLIDKLDTRPKLIEIEAHIIEIDDDLLAQIGVDWRAHNSHVDLQTGNGAQPQNSFANGQLNPGFGTTTLADGTTVVDSTPLGGSIAAVIGGAGRYLMARINALQTDSKAKIDASPKVATLDNVEAVMDNTTKFFVRVSGYTSADLYSVSTGVSLRVLPMVVTDNGQTRIKLDVHIEDGQLTGQQVDSIPVITSSEINTQAFVGEGESLLIAGYSTDNNSNGVAGVPGLSKIPLIGALFRYNNDQHTHMERVFLLTPRVLSL</sequence>
<dbReference type="GO" id="GO:0015627">
    <property type="term" value="C:type II protein secretion system complex"/>
    <property type="evidence" value="ECO:0007669"/>
    <property type="project" value="TreeGrafter"/>
</dbReference>
<keyword evidence="7 9" id="KW-0472">Membrane</keyword>
<keyword evidence="4 9" id="KW-0732">Signal</keyword>
<evidence type="ECO:0000313" key="13">
    <source>
        <dbReference type="EMBL" id="SDH29196.1"/>
    </source>
</evidence>
<dbReference type="Pfam" id="PF03958">
    <property type="entry name" value="Secretin_N"/>
    <property type="match status" value="2"/>
</dbReference>
<dbReference type="OrthoDB" id="9779724at2"/>
<dbReference type="PRINTS" id="PR01337">
    <property type="entry name" value="TYPE3OMGPROT"/>
</dbReference>
<dbReference type="NCBIfam" id="TIGR02516">
    <property type="entry name" value="type_III_yscC"/>
    <property type="match status" value="1"/>
</dbReference>
<evidence type="ECO:0000256" key="7">
    <source>
        <dbReference type="ARBA" id="ARBA00023136"/>
    </source>
</evidence>
<organism evidence="13 14">
    <name type="scientific">Paraburkholderia phenazinium</name>
    <dbReference type="NCBI Taxonomy" id="60549"/>
    <lineage>
        <taxon>Bacteria</taxon>
        <taxon>Pseudomonadati</taxon>
        <taxon>Pseudomonadota</taxon>
        <taxon>Betaproteobacteria</taxon>
        <taxon>Burkholderiales</taxon>
        <taxon>Burkholderiaceae</taxon>
        <taxon>Paraburkholderia</taxon>
    </lineage>
</organism>
<evidence type="ECO:0000259" key="12">
    <source>
        <dbReference type="Pfam" id="PF03958"/>
    </source>
</evidence>
<dbReference type="InterPro" id="IPR005644">
    <property type="entry name" value="NolW-like"/>
</dbReference>
<comment type="subcellular location">
    <subcellularLocation>
        <location evidence="1 9 10">Cell outer membrane</location>
    </subcellularLocation>
</comment>
<reference evidence="13 14" key="1">
    <citation type="submission" date="2016-10" db="EMBL/GenBank/DDBJ databases">
        <authorList>
            <person name="de Groot N.N."/>
        </authorList>
    </citation>
    <scope>NUCLEOTIDE SEQUENCE [LARGE SCALE GENOMIC DNA]</scope>
    <source>
        <strain evidence="13 14">LMG 2247</strain>
    </source>
</reference>
<dbReference type="InterPro" id="IPR004845">
    <property type="entry name" value="T2SS_GspD_CS"/>
</dbReference>
<dbReference type="InterPro" id="IPR003522">
    <property type="entry name" value="T3SS_OM_pore_YscC"/>
</dbReference>
<evidence type="ECO:0000256" key="1">
    <source>
        <dbReference type="ARBA" id="ARBA00004442"/>
    </source>
</evidence>
<keyword evidence="5 9" id="KW-0653">Protein transport</keyword>
<evidence type="ECO:0000313" key="14">
    <source>
        <dbReference type="Proteomes" id="UP000199706"/>
    </source>
</evidence>
<dbReference type="InterPro" id="IPR038591">
    <property type="entry name" value="NolW-like_sf"/>
</dbReference>
<dbReference type="GO" id="GO:0009279">
    <property type="term" value="C:cell outer membrane"/>
    <property type="evidence" value="ECO:0007669"/>
    <property type="project" value="UniProtKB-SubCell"/>
</dbReference>
<dbReference type="Gene3D" id="3.30.1370.120">
    <property type="match status" value="2"/>
</dbReference>
<feature type="signal peptide" evidence="9">
    <location>
        <begin position="1"/>
        <end position="26"/>
    </location>
</feature>
<feature type="domain" description="NolW-like" evidence="12">
    <location>
        <begin position="111"/>
        <end position="171"/>
    </location>
</feature>
<dbReference type="PANTHER" id="PTHR30332:SF5">
    <property type="entry name" value="SPI-1 TYPE 3 SECRETION SYSTEM SECRETIN"/>
    <property type="match status" value="1"/>
</dbReference>
<comment type="function">
    <text evidence="9">Component of the type III secretion system (T3SS), also called injectisome, which is used to inject bacterial effector proteins into eukaryotic host cells. Forms a ring-shaped multimeric structure with an apparent central pore in the outer membrane.</text>
</comment>
<evidence type="ECO:0000256" key="8">
    <source>
        <dbReference type="ARBA" id="ARBA00023237"/>
    </source>
</evidence>
<feature type="chain" id="PRO_5026393993" description="Type 3 secretion system secretin" evidence="9">
    <location>
        <begin position="27"/>
        <end position="599"/>
    </location>
</feature>
<keyword evidence="6 9" id="KW-0811">Translocation</keyword>
<evidence type="ECO:0000256" key="6">
    <source>
        <dbReference type="ARBA" id="ARBA00023010"/>
    </source>
</evidence>
<evidence type="ECO:0000256" key="10">
    <source>
        <dbReference type="RuleBase" id="RU004004"/>
    </source>
</evidence>
<dbReference type="GO" id="GO:0030254">
    <property type="term" value="P:protein secretion by the type III secretion system"/>
    <property type="evidence" value="ECO:0007669"/>
    <property type="project" value="UniProtKB-UniRule"/>
</dbReference>
<protein>
    <recommendedName>
        <fullName evidence="9">Type 3 secretion system secretin</fullName>
        <shortName evidence="9">T3SS secretin</shortName>
    </recommendedName>
</protein>
<feature type="domain" description="NolW-like" evidence="12">
    <location>
        <begin position="180"/>
        <end position="348"/>
    </location>
</feature>
<evidence type="ECO:0000256" key="4">
    <source>
        <dbReference type="ARBA" id="ARBA00022729"/>
    </source>
</evidence>
<dbReference type="InterPro" id="IPR004846">
    <property type="entry name" value="T2SS/T3SS_dom"/>
</dbReference>
<dbReference type="RefSeq" id="WP_090686254.1">
    <property type="nucleotide sequence ID" value="NZ_CADERL010000027.1"/>
</dbReference>
<dbReference type="Gene3D" id="3.55.50.30">
    <property type="match status" value="1"/>
</dbReference>
<evidence type="ECO:0000256" key="2">
    <source>
        <dbReference type="ARBA" id="ARBA00007032"/>
    </source>
</evidence>
<dbReference type="Proteomes" id="UP000199706">
    <property type="component" value="Unassembled WGS sequence"/>
</dbReference>
<dbReference type="AlphaFoldDB" id="A0A1G8B7N1"/>
<dbReference type="PROSITE" id="PS00875">
    <property type="entry name" value="T2SP_D"/>
    <property type="match status" value="1"/>
</dbReference>
<dbReference type="PANTHER" id="PTHR30332">
    <property type="entry name" value="PROBABLE GENERAL SECRETION PATHWAY PROTEIN D"/>
    <property type="match status" value="1"/>
</dbReference>
<proteinExistence type="inferred from homology"/>
<name>A0A1G8B7N1_9BURK</name>
<evidence type="ECO:0000256" key="3">
    <source>
        <dbReference type="ARBA" id="ARBA00022448"/>
    </source>
</evidence>
<comment type="similarity">
    <text evidence="2 9">Belongs to the bacterial secretin family. T3SS SctC subfamily.</text>
</comment>
<dbReference type="HAMAP" id="MF_02219">
    <property type="entry name" value="Type_III_secretin"/>
    <property type="match status" value="1"/>
</dbReference>
<dbReference type="InterPro" id="IPR050810">
    <property type="entry name" value="Bact_Secretion_Sys_Channel"/>
</dbReference>